<protein>
    <submittedName>
        <fullName evidence="2">Uncharacterized protein</fullName>
    </submittedName>
</protein>
<sequence length="456" mass="51293">MWNIFNIIASVKQNLVARCILYINTLYFLPVLFLAVSNIMFSSGECSLANSKAPSFYMNTMTEVSGHRSRKQTTLSSSQRSIDSGFVSSSFEDRSQSSWPSNSQNVNNLWSSWNSAESFSPNSLFPEFDIQQESINSRTLQHIQNSPERFRNIHLSQLSDSQNSNNGILHVPEQPTAEFSQRKGRRKSRKCKSAAQLSMRNIRQLIKEGILEAGVNILVYQDPQDNVHYASLLPNGRVQANVRLGPLFSSIKRWVGFCLGHQNGNRIPLLELLRVRYRNVSLFKINVILGVGLSRDEVVEQIELLRQKSLTKEITDYRGFEPNEPNQQLPVYMRNFINELLKAMPALNTRQNNCGRLRRNAFETVNKQRGKMRTFGGILADGSCLASFVFGVVGLFSVDSDNGNQSSSSPTTSSVLSVFSVSQDFTNLFFCCCCCCCCCLCKLFTFRPTGPSRALG</sequence>
<dbReference type="EMBL" id="JYDT01000150">
    <property type="protein sequence ID" value="KRY83135.1"/>
    <property type="molecule type" value="Genomic_DNA"/>
</dbReference>
<keyword evidence="3" id="KW-1185">Reference proteome</keyword>
<dbReference type="OrthoDB" id="5919670at2759"/>
<organism evidence="2 3">
    <name type="scientific">Trichinella pseudospiralis</name>
    <name type="common">Parasitic roundworm</name>
    <dbReference type="NCBI Taxonomy" id="6337"/>
    <lineage>
        <taxon>Eukaryota</taxon>
        <taxon>Metazoa</taxon>
        <taxon>Ecdysozoa</taxon>
        <taxon>Nematoda</taxon>
        <taxon>Enoplea</taxon>
        <taxon>Dorylaimia</taxon>
        <taxon>Trichinellida</taxon>
        <taxon>Trichinellidae</taxon>
        <taxon>Trichinella</taxon>
    </lineage>
</organism>
<accession>A0A0V1FBH2</accession>
<dbReference type="Proteomes" id="UP000054995">
    <property type="component" value="Unassembled WGS sequence"/>
</dbReference>
<evidence type="ECO:0000256" key="1">
    <source>
        <dbReference type="SAM" id="Phobius"/>
    </source>
</evidence>
<evidence type="ECO:0000313" key="3">
    <source>
        <dbReference type="Proteomes" id="UP000054995"/>
    </source>
</evidence>
<proteinExistence type="predicted"/>
<comment type="caution">
    <text evidence="2">The sequence shown here is derived from an EMBL/GenBank/DDBJ whole genome shotgun (WGS) entry which is preliminary data.</text>
</comment>
<dbReference type="AlphaFoldDB" id="A0A0V1FBH2"/>
<evidence type="ECO:0000313" key="2">
    <source>
        <dbReference type="EMBL" id="KRY83135.1"/>
    </source>
</evidence>
<keyword evidence="1" id="KW-1133">Transmembrane helix</keyword>
<keyword evidence="1" id="KW-0472">Membrane</keyword>
<reference evidence="2 3" key="1">
    <citation type="submission" date="2015-01" db="EMBL/GenBank/DDBJ databases">
        <title>Evolution of Trichinella species and genotypes.</title>
        <authorList>
            <person name="Korhonen P.K."/>
            <person name="Edoardo P."/>
            <person name="Giuseppe L.R."/>
            <person name="Gasser R.B."/>
        </authorList>
    </citation>
    <scope>NUCLEOTIDE SEQUENCE [LARGE SCALE GENOMIC DNA]</scope>
    <source>
        <strain evidence="2">ISS470</strain>
    </source>
</reference>
<name>A0A0V1FBH2_TRIPS</name>
<feature type="transmembrane region" description="Helical" evidence="1">
    <location>
        <begin position="20"/>
        <end position="41"/>
    </location>
</feature>
<keyword evidence="1" id="KW-0812">Transmembrane</keyword>
<gene>
    <name evidence="2" type="ORF">T4D_3023</name>
</gene>